<feature type="region of interest" description="Disordered" evidence="5">
    <location>
        <begin position="263"/>
        <end position="299"/>
    </location>
</feature>
<comment type="catalytic activity">
    <reaction evidence="4">
        <text>a monoacylglycerol + H2O = glycerol + a fatty acid + H(+)</text>
        <dbReference type="Rhea" id="RHEA:15245"/>
        <dbReference type="ChEBI" id="CHEBI:15377"/>
        <dbReference type="ChEBI" id="CHEBI:15378"/>
        <dbReference type="ChEBI" id="CHEBI:17408"/>
        <dbReference type="ChEBI" id="CHEBI:17754"/>
        <dbReference type="ChEBI" id="CHEBI:28868"/>
    </reaction>
</comment>
<evidence type="ECO:0000256" key="5">
    <source>
        <dbReference type="SAM" id="MobiDB-lite"/>
    </source>
</evidence>
<evidence type="ECO:0000256" key="4">
    <source>
        <dbReference type="ARBA" id="ARBA00048461"/>
    </source>
</evidence>
<dbReference type="Gene3D" id="3.40.50.1820">
    <property type="entry name" value="alpha/beta hydrolase"/>
    <property type="match status" value="1"/>
</dbReference>
<feature type="domain" description="Fungal lipase-type" evidence="7">
    <location>
        <begin position="398"/>
        <end position="559"/>
    </location>
</feature>
<reference evidence="8 9" key="1">
    <citation type="submission" date="2014-04" db="EMBL/GenBank/DDBJ databases">
        <authorList>
            <consortium name="DOE Joint Genome Institute"/>
            <person name="Kuo A."/>
            <person name="Zuccaro A."/>
            <person name="Kohler A."/>
            <person name="Nagy L.G."/>
            <person name="Floudas D."/>
            <person name="Copeland A."/>
            <person name="Barry K.W."/>
            <person name="Cichocki N."/>
            <person name="Veneault-Fourrey C."/>
            <person name="LaButti K."/>
            <person name="Lindquist E.A."/>
            <person name="Lipzen A."/>
            <person name="Lundell T."/>
            <person name="Morin E."/>
            <person name="Murat C."/>
            <person name="Sun H."/>
            <person name="Tunlid A."/>
            <person name="Henrissat B."/>
            <person name="Grigoriev I.V."/>
            <person name="Hibbett D.S."/>
            <person name="Martin F."/>
            <person name="Nordberg H.P."/>
            <person name="Cantor M.N."/>
            <person name="Hua S.X."/>
        </authorList>
    </citation>
    <scope>NUCLEOTIDE SEQUENCE [LARGE SCALE GENOMIC DNA]</scope>
    <source>
        <strain evidence="8 9">MAFF 305830</strain>
    </source>
</reference>
<dbReference type="Pfam" id="PF01764">
    <property type="entry name" value="Lipase_3"/>
    <property type="match status" value="1"/>
</dbReference>
<sequence>MPETTTNTNAHDPSVGPSTANYLNGNTTAVAPEQPKLNTQSIEKATENVHLAIRKLLTDEFPDLAKRKEYRRTSEGQQYLRLTWTSMKNYSKTIWKSWWGVTYSFAKIFVGGVSPIDFGIALLYAIAVTVILTAGVIICCFAKLPFVAKAYDAYANGHGGVSFINIVNSSMFENFSEEELEAAKKAMSSTEPAQENVMNIDMAKMMLLFATLTYERSGEARREGIRRCSTMDWTHYDAMATSRSKPLTPNHLHDLFLTHRRDSTSSFSTTDRSSSVSNSPVSERPSVLDTRRPSQQYGTFPPEFTAWQQEYISQSPYSSPISPTNPRQTLLPVKAGGTGGRSATIPTGPKDASAAEDSGVIYTAMKKWGFEYEPVSELDSASSAYSAMYWDKMSNWVVIAFKGTSPPEFDEWLVDFDYTRVPIGDYIPGYGCVHHGFKNRLFPDEPTLNRTPYETIVLALKTVSSDLLSRTPTGVINVYFTGHSLGSGIATLAYARAMQNLDGLDPRVKICDAYMFSSPVASDMDTAKLFNQQIVSGPYGPRTTWRILNHHDAVATFFPAMGDDPRYAYPDSLFAFAHLGTEVKMRRKPTQSIAENNYASQSSTAKAVSDLPEEKVGVVPKGMDVPLWMRGVQYIPLAGWMFSHFPGLYFVELQAMGSGDMEWRRKQAMD</sequence>
<dbReference type="SUPFAM" id="SSF53474">
    <property type="entry name" value="alpha/beta-Hydrolases"/>
    <property type="match status" value="1"/>
</dbReference>
<proteinExistence type="inferred from homology"/>
<keyword evidence="6" id="KW-1133">Transmembrane helix</keyword>
<feature type="transmembrane region" description="Helical" evidence="6">
    <location>
        <begin position="122"/>
        <end position="142"/>
    </location>
</feature>
<dbReference type="PANTHER" id="PTHR45856:SF24">
    <property type="entry name" value="FUNGAL LIPASE-LIKE DOMAIN-CONTAINING PROTEIN"/>
    <property type="match status" value="1"/>
</dbReference>
<gene>
    <name evidence="8" type="ORF">M408DRAFT_263942</name>
</gene>
<name>A0A0C2WAB7_SERVB</name>
<dbReference type="AlphaFoldDB" id="A0A0C2WAB7"/>
<evidence type="ECO:0000256" key="6">
    <source>
        <dbReference type="SAM" id="Phobius"/>
    </source>
</evidence>
<dbReference type="InterPro" id="IPR002921">
    <property type="entry name" value="Fungal_lipase-type"/>
</dbReference>
<feature type="compositionally biased region" description="Low complexity" evidence="5">
    <location>
        <begin position="264"/>
        <end position="287"/>
    </location>
</feature>
<comment type="catalytic activity">
    <reaction evidence="3">
        <text>a diacylglycerol + H2O = a monoacylglycerol + a fatty acid + H(+)</text>
        <dbReference type="Rhea" id="RHEA:32731"/>
        <dbReference type="ChEBI" id="CHEBI:15377"/>
        <dbReference type="ChEBI" id="CHEBI:15378"/>
        <dbReference type="ChEBI" id="CHEBI:17408"/>
        <dbReference type="ChEBI" id="CHEBI:18035"/>
        <dbReference type="ChEBI" id="CHEBI:28868"/>
    </reaction>
</comment>
<protein>
    <recommendedName>
        <fullName evidence="7">Fungal lipase-type domain-containing protein</fullName>
    </recommendedName>
</protein>
<dbReference type="InterPro" id="IPR029058">
    <property type="entry name" value="AB_hydrolase_fold"/>
</dbReference>
<dbReference type="InterPro" id="IPR051218">
    <property type="entry name" value="Sec_MonoDiacylglyc_Lipase"/>
</dbReference>
<organism evidence="8 9">
    <name type="scientific">Serendipita vermifera MAFF 305830</name>
    <dbReference type="NCBI Taxonomy" id="933852"/>
    <lineage>
        <taxon>Eukaryota</taxon>
        <taxon>Fungi</taxon>
        <taxon>Dikarya</taxon>
        <taxon>Basidiomycota</taxon>
        <taxon>Agaricomycotina</taxon>
        <taxon>Agaricomycetes</taxon>
        <taxon>Sebacinales</taxon>
        <taxon>Serendipitaceae</taxon>
        <taxon>Serendipita</taxon>
    </lineage>
</organism>
<dbReference type="Proteomes" id="UP000054097">
    <property type="component" value="Unassembled WGS sequence"/>
</dbReference>
<keyword evidence="6" id="KW-0812">Transmembrane</keyword>
<evidence type="ECO:0000256" key="3">
    <source>
        <dbReference type="ARBA" id="ARBA00047591"/>
    </source>
</evidence>
<feature type="region of interest" description="Disordered" evidence="5">
    <location>
        <begin position="332"/>
        <end position="353"/>
    </location>
</feature>
<dbReference type="EMBL" id="KN824338">
    <property type="protein sequence ID" value="KIM23393.1"/>
    <property type="molecule type" value="Genomic_DNA"/>
</dbReference>
<reference evidence="9" key="2">
    <citation type="submission" date="2015-01" db="EMBL/GenBank/DDBJ databases">
        <title>Evolutionary Origins and Diversification of the Mycorrhizal Mutualists.</title>
        <authorList>
            <consortium name="DOE Joint Genome Institute"/>
            <consortium name="Mycorrhizal Genomics Consortium"/>
            <person name="Kohler A."/>
            <person name="Kuo A."/>
            <person name="Nagy L.G."/>
            <person name="Floudas D."/>
            <person name="Copeland A."/>
            <person name="Barry K.W."/>
            <person name="Cichocki N."/>
            <person name="Veneault-Fourrey C."/>
            <person name="LaButti K."/>
            <person name="Lindquist E.A."/>
            <person name="Lipzen A."/>
            <person name="Lundell T."/>
            <person name="Morin E."/>
            <person name="Murat C."/>
            <person name="Riley R."/>
            <person name="Ohm R."/>
            <person name="Sun H."/>
            <person name="Tunlid A."/>
            <person name="Henrissat B."/>
            <person name="Grigoriev I.V."/>
            <person name="Hibbett D.S."/>
            <person name="Martin F."/>
        </authorList>
    </citation>
    <scope>NUCLEOTIDE SEQUENCE [LARGE SCALE GENOMIC DNA]</scope>
    <source>
        <strain evidence="9">MAFF 305830</strain>
    </source>
</reference>
<feature type="transmembrane region" description="Helical" evidence="6">
    <location>
        <begin position="97"/>
        <end position="116"/>
    </location>
</feature>
<dbReference type="PANTHER" id="PTHR45856">
    <property type="entry name" value="ALPHA/BETA-HYDROLASES SUPERFAMILY PROTEIN"/>
    <property type="match status" value="1"/>
</dbReference>
<evidence type="ECO:0000256" key="1">
    <source>
        <dbReference type="ARBA" id="ARBA00023157"/>
    </source>
</evidence>
<dbReference type="GO" id="GO:0006629">
    <property type="term" value="P:lipid metabolic process"/>
    <property type="evidence" value="ECO:0007669"/>
    <property type="project" value="InterPro"/>
</dbReference>
<evidence type="ECO:0000256" key="2">
    <source>
        <dbReference type="ARBA" id="ARBA00043996"/>
    </source>
</evidence>
<keyword evidence="9" id="KW-1185">Reference proteome</keyword>
<evidence type="ECO:0000313" key="8">
    <source>
        <dbReference type="EMBL" id="KIM23393.1"/>
    </source>
</evidence>
<comment type="similarity">
    <text evidence="2">Belongs to the AB hydrolase superfamily. Lipase family. Class 3 subfamily.</text>
</comment>
<accession>A0A0C2WAB7</accession>
<dbReference type="HOGENOM" id="CLU_026591_0_0_1"/>
<feature type="region of interest" description="Disordered" evidence="5">
    <location>
        <begin position="1"/>
        <end position="26"/>
    </location>
</feature>
<evidence type="ECO:0000259" key="7">
    <source>
        <dbReference type="Pfam" id="PF01764"/>
    </source>
</evidence>
<keyword evidence="6" id="KW-0472">Membrane</keyword>
<evidence type="ECO:0000313" key="9">
    <source>
        <dbReference type="Proteomes" id="UP000054097"/>
    </source>
</evidence>
<dbReference type="STRING" id="933852.A0A0C2WAB7"/>
<dbReference type="CDD" id="cd00519">
    <property type="entry name" value="Lipase_3"/>
    <property type="match status" value="1"/>
</dbReference>
<dbReference type="OrthoDB" id="426718at2759"/>
<keyword evidence="1" id="KW-1015">Disulfide bond</keyword>